<comment type="similarity">
    <text evidence="2">Belongs to the IQD family.</text>
</comment>
<protein>
    <submittedName>
        <fullName evidence="4">Protein IQ-DOMAIN 1</fullName>
    </submittedName>
</protein>
<feature type="compositionally biased region" description="Low complexity" evidence="3">
    <location>
        <begin position="403"/>
        <end position="413"/>
    </location>
</feature>
<feature type="compositionally biased region" description="Basic and acidic residues" evidence="3">
    <location>
        <begin position="18"/>
        <end position="28"/>
    </location>
</feature>
<dbReference type="PROSITE" id="PS50096">
    <property type="entry name" value="IQ"/>
    <property type="match status" value="1"/>
</dbReference>
<dbReference type="PANTHER" id="PTHR32295">
    <property type="entry name" value="IQ-DOMAIN 5-RELATED"/>
    <property type="match status" value="1"/>
</dbReference>
<keyword evidence="1" id="KW-0112">Calmodulin-binding</keyword>
<organism evidence="4 5">
    <name type="scientific">Vitis vinifera</name>
    <name type="common">Grape</name>
    <dbReference type="NCBI Taxonomy" id="29760"/>
    <lineage>
        <taxon>Eukaryota</taxon>
        <taxon>Viridiplantae</taxon>
        <taxon>Streptophyta</taxon>
        <taxon>Embryophyta</taxon>
        <taxon>Tracheophyta</taxon>
        <taxon>Spermatophyta</taxon>
        <taxon>Magnoliopsida</taxon>
        <taxon>eudicotyledons</taxon>
        <taxon>Gunneridae</taxon>
        <taxon>Pentapetalae</taxon>
        <taxon>rosids</taxon>
        <taxon>Vitales</taxon>
        <taxon>Vitaceae</taxon>
        <taxon>Viteae</taxon>
        <taxon>Vitis</taxon>
    </lineage>
</organism>
<feature type="region of interest" description="Disordered" evidence="3">
    <location>
        <begin position="378"/>
        <end position="422"/>
    </location>
</feature>
<dbReference type="PANTHER" id="PTHR32295:SF274">
    <property type="entry name" value="PROTEIN IQ-DOMAIN 1-LIKE"/>
    <property type="match status" value="1"/>
</dbReference>
<evidence type="ECO:0000256" key="2">
    <source>
        <dbReference type="ARBA" id="ARBA00024341"/>
    </source>
</evidence>
<sequence length="533" mass="60480">MGRKGNWLSSVKKALSPEPKEKKDQRADKSKKKWFGKHKYPDPNPSSLETVPGPSLAPPEEVKTIEPDNEHHKHVYSVAATTTMASLDVPETDVEVVEITTLTQSTGKAKEEAAAIKIQTAFRGYLHSKVICHSEITPFRLEKDFNGSKWSPRICHPPMIQARRALRALRGLVRLQSLIQGTAVKRQAANTLRCMQTLARVQSQICYRRIRMSEENQALQRQLLQKQAKEFEQLKMGEEWDDSLQSKEQIEAGLLNKQGAAMRRERALAYAFSHQVSYSSILFPAHYPFLGSRTHWLDLPVILQAWKNSSKSTNLLFMDPSNPHWGWSWLERWMAARPWESRSTTDKELNNDQLSIKSGSRSITGGEITKAYARHLLDSSKPSPTASQKPYHPPARQSPSTPPSKAVSSSSAAGKFKPAASPRGICGVRMMTQRAWSAFSRSGFGGIALQGHQWEMMRVWQAPQRFQVTWHPPSQLRPSHDCKAHWGWRIMGHRKRAHQESQRNGFLFQLHRPGQGDIQVHQGWRAVPLQRAL</sequence>
<feature type="compositionally biased region" description="Basic residues" evidence="3">
    <location>
        <begin position="29"/>
        <end position="38"/>
    </location>
</feature>
<comment type="caution">
    <text evidence="4">The sequence shown here is derived from an EMBL/GenBank/DDBJ whole genome shotgun (WGS) entry which is preliminary data.</text>
</comment>
<feature type="region of interest" description="Disordered" evidence="3">
    <location>
        <begin position="1"/>
        <end position="66"/>
    </location>
</feature>
<name>A0A438DW57_VITVI</name>
<dbReference type="Proteomes" id="UP000288805">
    <property type="component" value="Unassembled WGS sequence"/>
</dbReference>
<evidence type="ECO:0000256" key="3">
    <source>
        <dbReference type="SAM" id="MobiDB-lite"/>
    </source>
</evidence>
<evidence type="ECO:0000313" key="4">
    <source>
        <dbReference type="EMBL" id="RVW39721.1"/>
    </source>
</evidence>
<dbReference type="AlphaFoldDB" id="A0A438DW57"/>
<evidence type="ECO:0000313" key="5">
    <source>
        <dbReference type="Proteomes" id="UP000288805"/>
    </source>
</evidence>
<evidence type="ECO:0000256" key="1">
    <source>
        <dbReference type="ARBA" id="ARBA00022860"/>
    </source>
</evidence>
<dbReference type="GO" id="GO:0005516">
    <property type="term" value="F:calmodulin binding"/>
    <property type="evidence" value="ECO:0007669"/>
    <property type="project" value="UniProtKB-KW"/>
</dbReference>
<reference evidence="4 5" key="1">
    <citation type="journal article" date="2018" name="PLoS Genet.">
        <title>Population sequencing reveals clonal diversity and ancestral inbreeding in the grapevine cultivar Chardonnay.</title>
        <authorList>
            <person name="Roach M.J."/>
            <person name="Johnson D.L."/>
            <person name="Bohlmann J."/>
            <person name="van Vuuren H.J."/>
            <person name="Jones S.J."/>
            <person name="Pretorius I.S."/>
            <person name="Schmidt S.A."/>
            <person name="Borneman A.R."/>
        </authorList>
    </citation>
    <scope>NUCLEOTIDE SEQUENCE [LARGE SCALE GENOMIC DNA]</scope>
    <source>
        <strain evidence="5">cv. Chardonnay</strain>
        <tissue evidence="4">Leaf</tissue>
    </source>
</reference>
<proteinExistence type="inferred from homology"/>
<dbReference type="EMBL" id="QGNW01001471">
    <property type="protein sequence ID" value="RVW39721.1"/>
    <property type="molecule type" value="Genomic_DNA"/>
</dbReference>
<accession>A0A438DW57</accession>
<gene>
    <name evidence="4" type="primary">IQD1_7</name>
    <name evidence="4" type="ORF">CK203_074619</name>
</gene>